<feature type="compositionally biased region" description="Basic and acidic residues" evidence="1">
    <location>
        <begin position="87"/>
        <end position="96"/>
    </location>
</feature>
<organism evidence="2">
    <name type="scientific">viral metagenome</name>
    <dbReference type="NCBI Taxonomy" id="1070528"/>
    <lineage>
        <taxon>unclassified sequences</taxon>
        <taxon>metagenomes</taxon>
        <taxon>organismal metagenomes</taxon>
    </lineage>
</organism>
<proteinExistence type="predicted"/>
<accession>A0A6M3XQT3</accession>
<dbReference type="AlphaFoldDB" id="A0A6M3XQT3"/>
<name>A0A6M3XQT3_9ZZZZ</name>
<evidence type="ECO:0000256" key="1">
    <source>
        <dbReference type="SAM" id="MobiDB-lite"/>
    </source>
</evidence>
<dbReference type="EMBL" id="MT144843">
    <property type="protein sequence ID" value="QJI00325.1"/>
    <property type="molecule type" value="Genomic_DNA"/>
</dbReference>
<reference evidence="2" key="1">
    <citation type="submission" date="2020-03" db="EMBL/GenBank/DDBJ databases">
        <title>The deep terrestrial virosphere.</title>
        <authorList>
            <person name="Holmfeldt K."/>
            <person name="Nilsson E."/>
            <person name="Simone D."/>
            <person name="Lopez-Fernandez M."/>
            <person name="Wu X."/>
            <person name="de Brujin I."/>
            <person name="Lundin D."/>
            <person name="Andersson A."/>
            <person name="Bertilsson S."/>
            <person name="Dopson M."/>
        </authorList>
    </citation>
    <scope>NUCLEOTIDE SEQUENCE</scope>
    <source>
        <strain evidence="2">TM448B01923</strain>
    </source>
</reference>
<gene>
    <name evidence="2" type="ORF">TM448B01923_0013</name>
</gene>
<protein>
    <submittedName>
        <fullName evidence="2">Uncharacterized protein</fullName>
    </submittedName>
</protein>
<sequence length="96" mass="10364">MRAYLIVDAADPRPESGWSVGGRLFLNFEIEDATADLNACFTGEQRAAKTIIPVDLEVADEEHRANEGGRNGSRQPKPPHGGSVPGECRDCPDADE</sequence>
<evidence type="ECO:0000313" key="2">
    <source>
        <dbReference type="EMBL" id="QJI00325.1"/>
    </source>
</evidence>
<feature type="region of interest" description="Disordered" evidence="1">
    <location>
        <begin position="61"/>
        <end position="96"/>
    </location>
</feature>